<organism evidence="2 3">
    <name type="scientific">Handroanthus impetiginosus</name>
    <dbReference type="NCBI Taxonomy" id="429701"/>
    <lineage>
        <taxon>Eukaryota</taxon>
        <taxon>Viridiplantae</taxon>
        <taxon>Streptophyta</taxon>
        <taxon>Embryophyta</taxon>
        <taxon>Tracheophyta</taxon>
        <taxon>Spermatophyta</taxon>
        <taxon>Magnoliopsida</taxon>
        <taxon>eudicotyledons</taxon>
        <taxon>Gunneridae</taxon>
        <taxon>Pentapetalae</taxon>
        <taxon>asterids</taxon>
        <taxon>lamiids</taxon>
        <taxon>Lamiales</taxon>
        <taxon>Bignoniaceae</taxon>
        <taxon>Crescentiina</taxon>
        <taxon>Tabebuia alliance</taxon>
        <taxon>Handroanthus</taxon>
    </lineage>
</organism>
<feature type="region of interest" description="Disordered" evidence="1">
    <location>
        <begin position="330"/>
        <end position="354"/>
    </location>
</feature>
<protein>
    <submittedName>
        <fullName evidence="2">Uncharacterized protein</fullName>
    </submittedName>
</protein>
<proteinExistence type="predicted"/>
<feature type="region of interest" description="Disordered" evidence="1">
    <location>
        <begin position="90"/>
        <end position="110"/>
    </location>
</feature>
<feature type="region of interest" description="Disordered" evidence="1">
    <location>
        <begin position="35"/>
        <end position="75"/>
    </location>
</feature>
<keyword evidence="3" id="KW-1185">Reference proteome</keyword>
<sequence length="529" mass="58034">MEDEGSSGKHLKENTCASNNKHVVFKPVISTVILDHGSGSRSDPETNLEGIGHGSGKDSDSSSSGSSTSSNSASDDFIQLNPQILPKFRVQNNIPKPKGGTKRLYKNEKTNVSSEVSSEVLYRSKESVNEPPKSIPQVSDVAHVSLVPHVSPTQAPTIQVMGRTGGFDPNRIPASIFSKPSTTPMEWSVASNDSLFSIHLGNSSFSRDQVSSMGVDLHKSGELFRSEELCQPREPLNCAEVPQSREVYNSGELYQSIEHVTASDMKRSGDLIGLEQTFPTTEGVGLKESLDMVKTIRDDMSSEETGMTDEPINYLPTSLMNNQVDTNIGESMDYPSANRRNSDKSETTIQPSPFPRKKKSSCLPCHCSNSCWMFSCCKWSYCSCKWIHWPPCSTSCLSWKSCCCNWPSHHCKCPNWSSCCCKCSSWPSCGCLSCSSCTCASWPSCKFQCSNCTWTCCYCWNHGPKRVCCDSSHVCSLTDRRINACKIGCPKHENATLPNTLKATKKQWPCFSCSSTCSCCACCSCSCCC</sequence>
<evidence type="ECO:0000256" key="1">
    <source>
        <dbReference type="SAM" id="MobiDB-lite"/>
    </source>
</evidence>
<dbReference type="AlphaFoldDB" id="A0A2G9HGX2"/>
<dbReference type="STRING" id="429701.A0A2G9HGX2"/>
<comment type="caution">
    <text evidence="2">The sequence shown here is derived from an EMBL/GenBank/DDBJ whole genome shotgun (WGS) entry which is preliminary data.</text>
</comment>
<dbReference type="Proteomes" id="UP000231279">
    <property type="component" value="Unassembled WGS sequence"/>
</dbReference>
<evidence type="ECO:0000313" key="2">
    <source>
        <dbReference type="EMBL" id="PIN16746.1"/>
    </source>
</evidence>
<accession>A0A2G9HGX2</accession>
<reference evidence="3" key="1">
    <citation type="journal article" date="2018" name="Gigascience">
        <title>Genome assembly of the Pink Ipe (Handroanthus impetiginosus, Bignoniaceae), a highly valued, ecologically keystone Neotropical timber forest tree.</title>
        <authorList>
            <person name="Silva-Junior O.B."/>
            <person name="Grattapaglia D."/>
            <person name="Novaes E."/>
            <person name="Collevatti R.G."/>
        </authorList>
    </citation>
    <scope>NUCLEOTIDE SEQUENCE [LARGE SCALE GENOMIC DNA]</scope>
    <source>
        <strain evidence="3">cv. UFG-1</strain>
    </source>
</reference>
<gene>
    <name evidence="2" type="ORF">CDL12_10591</name>
</gene>
<dbReference type="EMBL" id="NKXS01001810">
    <property type="protein sequence ID" value="PIN16746.1"/>
    <property type="molecule type" value="Genomic_DNA"/>
</dbReference>
<dbReference type="PANTHER" id="PTHR33673">
    <property type="entry name" value="SUPPRESSOR SRP40-LIKE PROTEIN"/>
    <property type="match status" value="1"/>
</dbReference>
<dbReference type="OrthoDB" id="913065at2759"/>
<feature type="compositionally biased region" description="Low complexity" evidence="1">
    <location>
        <begin position="61"/>
        <end position="75"/>
    </location>
</feature>
<evidence type="ECO:0000313" key="3">
    <source>
        <dbReference type="Proteomes" id="UP000231279"/>
    </source>
</evidence>
<name>A0A2G9HGX2_9LAMI</name>
<dbReference type="PANTHER" id="PTHR33673:SF36">
    <property type="entry name" value="MYB-LIKE PROTEIN Q"/>
    <property type="match status" value="1"/>
</dbReference>